<accession>A0A3R5UU50</accession>
<dbReference type="GO" id="GO:0044718">
    <property type="term" value="P:siderophore transmembrane transport"/>
    <property type="evidence" value="ECO:0007669"/>
    <property type="project" value="TreeGrafter"/>
</dbReference>
<dbReference type="InterPro" id="IPR012910">
    <property type="entry name" value="Plug_dom"/>
</dbReference>
<evidence type="ECO:0000259" key="12">
    <source>
        <dbReference type="Pfam" id="PF00593"/>
    </source>
</evidence>
<evidence type="ECO:0000256" key="11">
    <source>
        <dbReference type="RuleBase" id="RU003357"/>
    </source>
</evidence>
<dbReference type="InterPro" id="IPR000531">
    <property type="entry name" value="Beta-barrel_TonB"/>
</dbReference>
<dbReference type="GO" id="GO:0009279">
    <property type="term" value="C:cell outer membrane"/>
    <property type="evidence" value="ECO:0007669"/>
    <property type="project" value="UniProtKB-SubCell"/>
</dbReference>
<evidence type="ECO:0000256" key="7">
    <source>
        <dbReference type="ARBA" id="ARBA00023136"/>
    </source>
</evidence>
<evidence type="ECO:0000256" key="1">
    <source>
        <dbReference type="ARBA" id="ARBA00004571"/>
    </source>
</evidence>
<dbReference type="GO" id="GO:0015344">
    <property type="term" value="F:siderophore uptake transmembrane transporter activity"/>
    <property type="evidence" value="ECO:0007669"/>
    <property type="project" value="TreeGrafter"/>
</dbReference>
<dbReference type="Gene3D" id="2.40.170.20">
    <property type="entry name" value="TonB-dependent receptor, beta-barrel domain"/>
    <property type="match status" value="1"/>
</dbReference>
<dbReference type="EMBL" id="CP035107">
    <property type="protein sequence ID" value="QAR30561.1"/>
    <property type="molecule type" value="Genomic_DNA"/>
</dbReference>
<keyword evidence="9 10" id="KW-0998">Cell outer membrane</keyword>
<dbReference type="AlphaFoldDB" id="A0A3R5UU50"/>
<evidence type="ECO:0000313" key="14">
    <source>
        <dbReference type="EMBL" id="QAR30561.1"/>
    </source>
</evidence>
<comment type="similarity">
    <text evidence="10 11">Belongs to the TonB-dependent receptor family.</text>
</comment>
<keyword evidence="6 11" id="KW-0798">TonB box</keyword>
<feature type="domain" description="TonB-dependent receptor plug" evidence="13">
    <location>
        <begin position="76"/>
        <end position="168"/>
    </location>
</feature>
<dbReference type="RefSeq" id="WP_128501047.1">
    <property type="nucleotide sequence ID" value="NZ_CP035107.1"/>
</dbReference>
<keyword evidence="3 10" id="KW-1134">Transmembrane beta strand</keyword>
<dbReference type="InterPro" id="IPR037066">
    <property type="entry name" value="Plug_dom_sf"/>
</dbReference>
<evidence type="ECO:0000256" key="5">
    <source>
        <dbReference type="ARBA" id="ARBA00022729"/>
    </source>
</evidence>
<protein>
    <submittedName>
        <fullName evidence="14">TonB-dependent receptor</fullName>
    </submittedName>
</protein>
<evidence type="ECO:0000256" key="4">
    <source>
        <dbReference type="ARBA" id="ARBA00022692"/>
    </source>
</evidence>
<dbReference type="Gene3D" id="2.170.130.10">
    <property type="entry name" value="TonB-dependent receptor, plug domain"/>
    <property type="match status" value="1"/>
</dbReference>
<keyword evidence="8 14" id="KW-0675">Receptor</keyword>
<evidence type="ECO:0000313" key="15">
    <source>
        <dbReference type="Proteomes" id="UP000287701"/>
    </source>
</evidence>
<evidence type="ECO:0000256" key="9">
    <source>
        <dbReference type="ARBA" id="ARBA00023237"/>
    </source>
</evidence>
<name>A0A3R5UU50_ORNRH</name>
<dbReference type="Pfam" id="PF07715">
    <property type="entry name" value="Plug"/>
    <property type="match status" value="1"/>
</dbReference>
<keyword evidence="7 10" id="KW-0472">Membrane</keyword>
<evidence type="ECO:0000256" key="6">
    <source>
        <dbReference type="ARBA" id="ARBA00023077"/>
    </source>
</evidence>
<evidence type="ECO:0000256" key="8">
    <source>
        <dbReference type="ARBA" id="ARBA00023170"/>
    </source>
</evidence>
<dbReference type="PANTHER" id="PTHR30069">
    <property type="entry name" value="TONB-DEPENDENT OUTER MEMBRANE RECEPTOR"/>
    <property type="match status" value="1"/>
</dbReference>
<dbReference type="InterPro" id="IPR036942">
    <property type="entry name" value="Beta-barrel_TonB_sf"/>
</dbReference>
<dbReference type="PROSITE" id="PS52016">
    <property type="entry name" value="TONB_DEPENDENT_REC_3"/>
    <property type="match status" value="1"/>
</dbReference>
<dbReference type="InterPro" id="IPR039426">
    <property type="entry name" value="TonB-dep_rcpt-like"/>
</dbReference>
<keyword evidence="2 10" id="KW-0813">Transport</keyword>
<dbReference type="Proteomes" id="UP000287701">
    <property type="component" value="Chromosome"/>
</dbReference>
<dbReference type="SUPFAM" id="SSF56935">
    <property type="entry name" value="Porins"/>
    <property type="match status" value="1"/>
</dbReference>
<dbReference type="PANTHER" id="PTHR30069:SF29">
    <property type="entry name" value="HEMOGLOBIN AND HEMOGLOBIN-HAPTOGLOBIN-BINDING PROTEIN 1-RELATED"/>
    <property type="match status" value="1"/>
</dbReference>
<evidence type="ECO:0000256" key="2">
    <source>
        <dbReference type="ARBA" id="ARBA00022448"/>
    </source>
</evidence>
<dbReference type="Pfam" id="PF00593">
    <property type="entry name" value="TonB_dep_Rec_b-barrel"/>
    <property type="match status" value="1"/>
</dbReference>
<comment type="subcellular location">
    <subcellularLocation>
        <location evidence="1 10">Cell outer membrane</location>
        <topology evidence="1 10">Multi-pass membrane protein</topology>
    </subcellularLocation>
</comment>
<evidence type="ECO:0000256" key="10">
    <source>
        <dbReference type="PROSITE-ProRule" id="PRU01360"/>
    </source>
</evidence>
<proteinExistence type="inferred from homology"/>
<dbReference type="OrthoDB" id="9758472at2"/>
<evidence type="ECO:0000259" key="13">
    <source>
        <dbReference type="Pfam" id="PF07715"/>
    </source>
</evidence>
<sequence>MKSKVYSIFSLLICLPISAQIQPKEKVKKDSIETINLNQVEAQAHRKKAFTLRHMKEVEGTSILAGKKTEVVLVDQKTANLATNNARQVYNQVVGLNIYDYNDGGLQLGIGGRGLDPNRTANFNTRQNGYDISADVLGYPESYYTPPTEALQEVQIIRGAASLQYGTQFGGMINFKFKEPTSRKKILLNSRQTLGSYNLFTSFNSLEGRLGKFSYYTFYNHKQGDGFRPNSNFNSNNAFGAFKYQFNENTSVKFEYTYFHYLAQQAGGLTDKMFYENPIFSNRSRNWFEVDWNLFNLNFHHKFSEKTAFDLNTFGLKADRKTVGFRVQRVGQPDNLNEARDLIVGDFVNWGAEARLLTKYNFFNKENALLLGAKYYQSRNKSRQGPGTKGTDADFNFDTKTSPDYPHQSDFTYPNLNLAVFGENIFRITPKFSITPGIRFEYIDTQADGAFRYVLKNLAGIVIQNDLIKDDIDYKRSLVLLGIGASYKPTDFLEVYGNLSQNYRSVTFSDLHTTNPSFEVDKNIKDENGFTADLGFRGNFNRFISYDTNIFGLWYLDKIGNYIRPADAKSVRANVGDAIIYGLEFFAEADFLRAFRVANRSLMFTGFVNSSFSESKYIRSKIVGVEGKRVQFNPQVNLKTGINFGYKNFLAALQYMYVSEQFSDDSNSPQLKQEDTYGIRGAIPAYGIMDFSASYTYKRYKLEAGINNLLNDYYFVRRATGYPGPGIIPSDPRTFYITFGFKL</sequence>
<reference evidence="14 15" key="1">
    <citation type="submission" date="2019-01" db="EMBL/GenBank/DDBJ databases">
        <title>Whole Genome of Ornithobacterium rhinotracheale FARPER-174b.</title>
        <authorList>
            <person name="Tataje-Lavanda L.A."/>
            <person name="Montalvan A."/>
            <person name="Montesinos R."/>
            <person name="Zimic M."/>
            <person name="Fernandez-Sanchez M."/>
            <person name="Fernandez-Diaz M."/>
        </authorList>
    </citation>
    <scope>NUCLEOTIDE SEQUENCE [LARGE SCALE GENOMIC DNA]</scope>
    <source>
        <strain evidence="14 15">FARPER-174b</strain>
    </source>
</reference>
<keyword evidence="5" id="KW-0732">Signal</keyword>
<keyword evidence="4 10" id="KW-0812">Transmembrane</keyword>
<feature type="domain" description="TonB-dependent receptor-like beta-barrel" evidence="12">
    <location>
        <begin position="246"/>
        <end position="709"/>
    </location>
</feature>
<evidence type="ECO:0000256" key="3">
    <source>
        <dbReference type="ARBA" id="ARBA00022452"/>
    </source>
</evidence>
<gene>
    <name evidence="14" type="ORF">EQP59_03945</name>
</gene>
<organism evidence="14 15">
    <name type="scientific">Ornithobacterium rhinotracheale</name>
    <dbReference type="NCBI Taxonomy" id="28251"/>
    <lineage>
        <taxon>Bacteria</taxon>
        <taxon>Pseudomonadati</taxon>
        <taxon>Bacteroidota</taxon>
        <taxon>Flavobacteriia</taxon>
        <taxon>Flavobacteriales</taxon>
        <taxon>Weeksellaceae</taxon>
        <taxon>Ornithobacterium</taxon>
    </lineage>
</organism>